<dbReference type="InterPro" id="IPR013083">
    <property type="entry name" value="Znf_RING/FYVE/PHD"/>
</dbReference>
<dbReference type="PANTHER" id="PTHR10625:SF38">
    <property type="entry name" value="HISTONE DEACETYLASE 6, ISOFORM G"/>
    <property type="match status" value="1"/>
</dbReference>
<organism evidence="6 7">
    <name type="scientific">Daphnia magna</name>
    <dbReference type="NCBI Taxonomy" id="35525"/>
    <lineage>
        <taxon>Eukaryota</taxon>
        <taxon>Metazoa</taxon>
        <taxon>Ecdysozoa</taxon>
        <taxon>Arthropoda</taxon>
        <taxon>Crustacea</taxon>
        <taxon>Branchiopoda</taxon>
        <taxon>Diplostraca</taxon>
        <taxon>Cladocera</taxon>
        <taxon>Anomopoda</taxon>
        <taxon>Daphniidae</taxon>
        <taxon>Daphnia</taxon>
    </lineage>
</organism>
<evidence type="ECO:0000256" key="3">
    <source>
        <dbReference type="PROSITE-ProRule" id="PRU00502"/>
    </source>
</evidence>
<evidence type="ECO:0000256" key="1">
    <source>
        <dbReference type="ARBA" id="ARBA00007738"/>
    </source>
</evidence>
<sequence>MSKPTKFSNFVKSRSPSSKKNDKTRDCKDKTSGQTGIIYDERMVEHQCLWDPNYPECPERFTRVLERCREYGLVQRCVDIQPRKATSEELLKLHTPDRIELLKGTDGSPDAEALEAISSGYDAIYIHPSTNELALLAAGSTVEIVDAILDGKVQNGMAIVRPPGHHAMKSEYCGYCFFNNVAIAAQHALDNKGVERILIVDWDVHHGQATQQMFYDDPRVLYFSVHRYEHGAFWPNLRESDFHYIGSGAGKGFNVNVPLNKTKMGNADYLAIWHQLLLPLAYEFQPELIIISAGYDAALGCFEFRPDLVLVSSGFDSALGDEKGEMEITPACYSHLTSSLMGLAQGKLAIVLEGGYCLKSLAEGAALTLRTLLGDPCPIISKVDEPSLSIQQSVLSAIYVLRPFWKCLQFQGRFDVSKVGSKKEGTYFVPSVTFEGSDVKPTTFATRNCYPVQNRDTINLLDQRLDKLIKETSLAVPKHRLCFVYDERMASHRNVNEPGHPERPARITSIYQKLLEYGVLDRCYRLDARDATREELLWLHKADYIDEIAVTAGKKQSTLNQLERQYGSIFICPDTYSAALLSAGSSLQIVESILSGESRSGIGVIRPPGHHAECDEAYGFCFFNNTALAAKYAIEIHQLERILIIDWDVHHGNGIQRMFEEDPRVLYVSLHRLDIFPLKPEESDCNVTGTGSGAGYTVNIAWPKVRYAKTQTGLSGLSNVFDRGMGDTEYLAAFQQIIMPIAYQYDPQLVLVAAGFDAAQGDPLGGCKITPEGYGQMTNMLSSLAQGRVAILLEGGYNLDSISHSMTMCAKALLGDPLPTPRFEPLNPAAVSTIQRVVSHQQSYWSSLRFHIDLPEGDVLPPCEVNKKLLSIEEQLEQLQLESSAASNEEPETITEGCVLLLEASGVTEAPPPKTLQEFLLLQENIEAMTQGKLYSVVPLSWCPHLEEHVRPDDDTIHWGLQTPCSICQDRSENWVCLSCYQVNCGRFVAGHMKEHHNTSGHSLVLSFSDLSVWCYECDSYVDNKAIYSVKNRLHLEKFGEPLPSAMFG</sequence>
<dbReference type="PRINTS" id="PR01270">
    <property type="entry name" value="HDASUPER"/>
</dbReference>
<dbReference type="EMBL" id="JAOYFB010000004">
    <property type="protein sequence ID" value="KAK4014977.1"/>
    <property type="molecule type" value="Genomic_DNA"/>
</dbReference>
<feature type="compositionally biased region" description="Basic and acidic residues" evidence="4">
    <location>
        <begin position="19"/>
        <end position="31"/>
    </location>
</feature>
<dbReference type="CDD" id="cd10002">
    <property type="entry name" value="HDAC10_HDAC6-dom1"/>
    <property type="match status" value="1"/>
</dbReference>
<feature type="compositionally biased region" description="Polar residues" evidence="4">
    <location>
        <begin position="1"/>
        <end position="18"/>
    </location>
</feature>
<keyword evidence="3" id="KW-0862">Zinc</keyword>
<feature type="region of interest" description="Disordered" evidence="4">
    <location>
        <begin position="1"/>
        <end position="32"/>
    </location>
</feature>
<evidence type="ECO:0000259" key="5">
    <source>
        <dbReference type="PROSITE" id="PS50271"/>
    </source>
</evidence>
<dbReference type="InterPro" id="IPR001607">
    <property type="entry name" value="Znf_UBP"/>
</dbReference>
<reference evidence="6 7" key="1">
    <citation type="journal article" date="2023" name="Nucleic Acids Res.">
        <title>The hologenome of Daphnia magna reveals possible DNA methylation and microbiome-mediated evolution of the host genome.</title>
        <authorList>
            <person name="Chaturvedi A."/>
            <person name="Li X."/>
            <person name="Dhandapani V."/>
            <person name="Marshall H."/>
            <person name="Kissane S."/>
            <person name="Cuenca-Cambronero M."/>
            <person name="Asole G."/>
            <person name="Calvet F."/>
            <person name="Ruiz-Romero M."/>
            <person name="Marangio P."/>
            <person name="Guigo R."/>
            <person name="Rago D."/>
            <person name="Mirbahai L."/>
            <person name="Eastwood N."/>
            <person name="Colbourne J.K."/>
            <person name="Zhou J."/>
            <person name="Mallon E."/>
            <person name="Orsini L."/>
        </authorList>
    </citation>
    <scope>NUCLEOTIDE SEQUENCE [LARGE SCALE GENOMIC DNA]</scope>
    <source>
        <strain evidence="6">LRV0_1</strain>
    </source>
</reference>
<comment type="caution">
    <text evidence="6">The sequence shown here is derived from an EMBL/GenBank/DDBJ whole genome shotgun (WGS) entry which is preliminary data.</text>
</comment>
<dbReference type="InterPro" id="IPR037138">
    <property type="entry name" value="His_deacetylse_dom_sf"/>
</dbReference>
<proteinExistence type="inferred from homology"/>
<dbReference type="Pfam" id="PF00850">
    <property type="entry name" value="Hist_deacetyl"/>
    <property type="match status" value="3"/>
</dbReference>
<dbReference type="SMART" id="SM00290">
    <property type="entry name" value="ZnF_UBP"/>
    <property type="match status" value="1"/>
</dbReference>
<dbReference type="Gene3D" id="3.30.40.10">
    <property type="entry name" value="Zinc/RING finger domain, C3HC4 (zinc finger)"/>
    <property type="match status" value="1"/>
</dbReference>
<dbReference type="InterPro" id="IPR023696">
    <property type="entry name" value="Ureohydrolase_dom_sf"/>
</dbReference>
<evidence type="ECO:0000256" key="4">
    <source>
        <dbReference type="SAM" id="MobiDB-lite"/>
    </source>
</evidence>
<comment type="catalytic activity">
    <reaction evidence="2">
        <text>N(6)-acetyl-L-lysyl-[histone] + H2O = L-lysyl-[histone] + acetate</text>
        <dbReference type="Rhea" id="RHEA:58196"/>
        <dbReference type="Rhea" id="RHEA-COMP:9845"/>
        <dbReference type="Rhea" id="RHEA-COMP:11338"/>
        <dbReference type="ChEBI" id="CHEBI:15377"/>
        <dbReference type="ChEBI" id="CHEBI:29969"/>
        <dbReference type="ChEBI" id="CHEBI:30089"/>
        <dbReference type="ChEBI" id="CHEBI:61930"/>
        <dbReference type="EC" id="3.5.1.98"/>
    </reaction>
</comment>
<feature type="domain" description="UBP-type" evidence="5">
    <location>
        <begin position="941"/>
        <end position="1041"/>
    </location>
</feature>
<gene>
    <name evidence="6" type="ORF">OUZ56_027492</name>
</gene>
<dbReference type="PANTHER" id="PTHR10625">
    <property type="entry name" value="HISTONE DEACETYLASE HDAC1-RELATED"/>
    <property type="match status" value="1"/>
</dbReference>
<dbReference type="PROSITE" id="PS50271">
    <property type="entry name" value="ZF_UBP"/>
    <property type="match status" value="1"/>
</dbReference>
<comment type="similarity">
    <text evidence="1">Belongs to the histone deacetylase family. HD type 2 subfamily.</text>
</comment>
<dbReference type="InterPro" id="IPR023801">
    <property type="entry name" value="His_deacetylse_dom"/>
</dbReference>
<evidence type="ECO:0000313" key="6">
    <source>
        <dbReference type="EMBL" id="KAK4014977.1"/>
    </source>
</evidence>
<dbReference type="SUPFAM" id="SSF52768">
    <property type="entry name" value="Arginase/deacetylase"/>
    <property type="match status" value="3"/>
</dbReference>
<keyword evidence="3" id="KW-0863">Zinc-finger</keyword>
<dbReference type="InterPro" id="IPR000286">
    <property type="entry name" value="HDACs"/>
</dbReference>
<evidence type="ECO:0000313" key="7">
    <source>
        <dbReference type="Proteomes" id="UP001234178"/>
    </source>
</evidence>
<dbReference type="Gene3D" id="3.40.800.20">
    <property type="entry name" value="Histone deacetylase domain"/>
    <property type="match status" value="3"/>
</dbReference>
<name>A0ABQ9ZPW9_9CRUS</name>
<dbReference type="Pfam" id="PF02148">
    <property type="entry name" value="zf-UBP"/>
    <property type="match status" value="1"/>
</dbReference>
<dbReference type="Proteomes" id="UP001234178">
    <property type="component" value="Unassembled WGS sequence"/>
</dbReference>
<keyword evidence="7" id="KW-1185">Reference proteome</keyword>
<dbReference type="SUPFAM" id="SSF57850">
    <property type="entry name" value="RING/U-box"/>
    <property type="match status" value="1"/>
</dbReference>
<protein>
    <recommendedName>
        <fullName evidence="5">UBP-type domain-containing protein</fullName>
    </recommendedName>
</protein>
<evidence type="ECO:0000256" key="2">
    <source>
        <dbReference type="ARBA" id="ARBA00048287"/>
    </source>
</evidence>
<keyword evidence="3" id="KW-0479">Metal-binding</keyword>
<accession>A0ABQ9ZPW9</accession>